<dbReference type="PROSITE" id="PS00572">
    <property type="entry name" value="GLYCOSYL_HYDROL_F1_1"/>
    <property type="match status" value="1"/>
</dbReference>
<dbReference type="PANTHER" id="PTHR10353:SF137">
    <property type="entry name" value="MYROSINASE 3-RELATED"/>
    <property type="match status" value="1"/>
</dbReference>
<sequence>MCFEQFGDRVKHWITLYEPWTYSVSGYGFGMLAPFRCSHWLQLNCTGGDSATEPYLVGHNLLLAHAAAVNLYKQNYKAAQKGIIGITLFSHWMVPYSFKSHDHIAAFRALDFMLGWFMDPIANGDYPHIMRSRVGNRLPKFSAEQSKTLKGSFDFLGLNYYTANYAIDMMDCPKSVNATYLTDSCVNLTGVRNGIPIGPRAASDWLYVYPRGIRDLLLYTKRKYNNPIIYITENGINEFNNASLSLKEALNDETRIDYHYCHISYLEKAIKDGVNLKGYFAWSLLDTFEWTWGFTTRFGFNFVDYKDGLKRYPKSSAHWFKNFLRPTQAMPSQRDKRLHTFSFLSQHSEEYLLLSS</sequence>
<evidence type="ECO:0000256" key="4">
    <source>
        <dbReference type="PROSITE-ProRule" id="PRU10055"/>
    </source>
</evidence>
<keyword evidence="7" id="KW-1185">Reference proteome</keyword>
<dbReference type="EMBL" id="JAAARO010000004">
    <property type="protein sequence ID" value="KAF5748781.1"/>
    <property type="molecule type" value="Genomic_DNA"/>
</dbReference>
<evidence type="ECO:0000256" key="3">
    <source>
        <dbReference type="ARBA" id="ARBA00023295"/>
    </source>
</evidence>
<dbReference type="PRINTS" id="PR00131">
    <property type="entry name" value="GLHYDRLASE1"/>
</dbReference>
<dbReference type="SUPFAM" id="SSF51445">
    <property type="entry name" value="(Trans)glycosidases"/>
    <property type="match status" value="1"/>
</dbReference>
<dbReference type="GO" id="GO:0005975">
    <property type="term" value="P:carbohydrate metabolic process"/>
    <property type="evidence" value="ECO:0007669"/>
    <property type="project" value="InterPro"/>
</dbReference>
<keyword evidence="3" id="KW-0326">Glycosidase</keyword>
<dbReference type="InterPro" id="IPR018120">
    <property type="entry name" value="Glyco_hydro_1_AS"/>
</dbReference>
<evidence type="ECO:0000256" key="5">
    <source>
        <dbReference type="RuleBase" id="RU003690"/>
    </source>
</evidence>
<organism evidence="6 7">
    <name type="scientific">Tripterygium wilfordii</name>
    <name type="common">Thunder God vine</name>
    <dbReference type="NCBI Taxonomy" id="458696"/>
    <lineage>
        <taxon>Eukaryota</taxon>
        <taxon>Viridiplantae</taxon>
        <taxon>Streptophyta</taxon>
        <taxon>Embryophyta</taxon>
        <taxon>Tracheophyta</taxon>
        <taxon>Spermatophyta</taxon>
        <taxon>Magnoliopsida</taxon>
        <taxon>eudicotyledons</taxon>
        <taxon>Gunneridae</taxon>
        <taxon>Pentapetalae</taxon>
        <taxon>rosids</taxon>
        <taxon>fabids</taxon>
        <taxon>Celastrales</taxon>
        <taxon>Celastraceae</taxon>
        <taxon>Tripterygium</taxon>
    </lineage>
</organism>
<dbReference type="InParanoid" id="A0A7J7DR29"/>
<evidence type="ECO:0000313" key="7">
    <source>
        <dbReference type="Proteomes" id="UP000593562"/>
    </source>
</evidence>
<evidence type="ECO:0000313" key="6">
    <source>
        <dbReference type="EMBL" id="KAF5748781.1"/>
    </source>
</evidence>
<proteinExistence type="inferred from homology"/>
<dbReference type="PANTHER" id="PTHR10353">
    <property type="entry name" value="GLYCOSYL HYDROLASE"/>
    <property type="match status" value="1"/>
</dbReference>
<accession>A0A7J7DR29</accession>
<dbReference type="GO" id="GO:0008422">
    <property type="term" value="F:beta-glucosidase activity"/>
    <property type="evidence" value="ECO:0007669"/>
    <property type="project" value="TreeGrafter"/>
</dbReference>
<feature type="active site" description="Nucleophile" evidence="4">
    <location>
        <position position="233"/>
    </location>
</feature>
<dbReference type="InterPro" id="IPR001360">
    <property type="entry name" value="Glyco_hydro_1"/>
</dbReference>
<reference evidence="6 7" key="1">
    <citation type="journal article" date="2020" name="Nat. Commun.">
        <title>Genome of Tripterygium wilfordii and identification of cytochrome P450 involved in triptolide biosynthesis.</title>
        <authorList>
            <person name="Tu L."/>
            <person name="Su P."/>
            <person name="Zhang Z."/>
            <person name="Gao L."/>
            <person name="Wang J."/>
            <person name="Hu T."/>
            <person name="Zhou J."/>
            <person name="Zhang Y."/>
            <person name="Zhao Y."/>
            <person name="Liu Y."/>
            <person name="Song Y."/>
            <person name="Tong Y."/>
            <person name="Lu Y."/>
            <person name="Yang J."/>
            <person name="Xu C."/>
            <person name="Jia M."/>
            <person name="Peters R.J."/>
            <person name="Huang L."/>
            <person name="Gao W."/>
        </authorList>
    </citation>
    <scope>NUCLEOTIDE SEQUENCE [LARGE SCALE GENOMIC DNA]</scope>
    <source>
        <strain evidence="7">cv. XIE 37</strain>
        <tissue evidence="6">Leaf</tissue>
    </source>
</reference>
<dbReference type="Proteomes" id="UP000593562">
    <property type="component" value="Unassembled WGS sequence"/>
</dbReference>
<comment type="caution">
    <text evidence="6">The sequence shown here is derived from an EMBL/GenBank/DDBJ whole genome shotgun (WGS) entry which is preliminary data.</text>
</comment>
<dbReference type="AlphaFoldDB" id="A0A7J7DR29"/>
<dbReference type="Gene3D" id="3.20.20.80">
    <property type="entry name" value="Glycosidases"/>
    <property type="match status" value="1"/>
</dbReference>
<keyword evidence="2" id="KW-0378">Hydrolase</keyword>
<gene>
    <name evidence="6" type="ORF">HS088_TW04G00739</name>
</gene>
<evidence type="ECO:0000256" key="2">
    <source>
        <dbReference type="ARBA" id="ARBA00022801"/>
    </source>
</evidence>
<evidence type="ECO:0000256" key="1">
    <source>
        <dbReference type="ARBA" id="ARBA00010838"/>
    </source>
</evidence>
<dbReference type="Pfam" id="PF00232">
    <property type="entry name" value="Glyco_hydro_1"/>
    <property type="match status" value="1"/>
</dbReference>
<comment type="similarity">
    <text evidence="1 5">Belongs to the glycosyl hydrolase 1 family.</text>
</comment>
<name>A0A7J7DR29_TRIWF</name>
<protein>
    <submittedName>
        <fullName evidence="6">Beta-glucosidase 12-like</fullName>
    </submittedName>
</protein>
<dbReference type="InterPro" id="IPR017853">
    <property type="entry name" value="GH"/>
</dbReference>